<dbReference type="GO" id="GO:0000171">
    <property type="term" value="F:ribonuclease MRP activity"/>
    <property type="evidence" value="ECO:0007669"/>
    <property type="project" value="TreeGrafter"/>
</dbReference>
<organism evidence="2 3">
    <name type="scientific">Lachancea meyersii CBS 8951</name>
    <dbReference type="NCBI Taxonomy" id="1266667"/>
    <lineage>
        <taxon>Eukaryota</taxon>
        <taxon>Fungi</taxon>
        <taxon>Dikarya</taxon>
        <taxon>Ascomycota</taxon>
        <taxon>Saccharomycotina</taxon>
        <taxon>Saccharomycetes</taxon>
        <taxon>Saccharomycetales</taxon>
        <taxon>Saccharomycetaceae</taxon>
        <taxon>Lachancea</taxon>
    </lineage>
</organism>
<keyword evidence="3" id="KW-1185">Reference proteome</keyword>
<dbReference type="PANTHER" id="PTHR28173">
    <property type="entry name" value="RIBONUCLEASES P/MRP PROTEIN SUBUNIT POP8"/>
    <property type="match status" value="1"/>
</dbReference>
<dbReference type="AlphaFoldDB" id="A0A1G4J1L6"/>
<sequence>MTWRRFINSSLKKSHGVFGEASEYHFLNRDQNIAYLKVFVKDADTFESAISTFISSEELTEVPVLALILQKTNDISKLEVTDDDVLWHKIAISEEMEEMEEMEDTSMT</sequence>
<accession>A0A1G4J1L6</accession>
<dbReference type="InterPro" id="IPR020347">
    <property type="entry name" value="Pop8"/>
</dbReference>
<dbReference type="OrthoDB" id="4056858at2759"/>
<gene>
    <name evidence="2" type="ORF">LAME_0C05424G</name>
</gene>
<dbReference type="GO" id="GO:0005655">
    <property type="term" value="C:nucleolar ribonuclease P complex"/>
    <property type="evidence" value="ECO:0007669"/>
    <property type="project" value="InterPro"/>
</dbReference>
<evidence type="ECO:0000313" key="3">
    <source>
        <dbReference type="Proteomes" id="UP000191144"/>
    </source>
</evidence>
<dbReference type="Proteomes" id="UP000191144">
    <property type="component" value="Chromosome C"/>
</dbReference>
<proteinExistence type="predicted"/>
<dbReference type="GO" id="GO:0008033">
    <property type="term" value="P:tRNA processing"/>
    <property type="evidence" value="ECO:0007669"/>
    <property type="project" value="InterPro"/>
</dbReference>
<dbReference type="PANTHER" id="PTHR28173:SF1">
    <property type="entry name" value="RIBONUCLEASES P_MRP PROTEIN SUBUNIT POP8"/>
    <property type="match status" value="1"/>
</dbReference>
<dbReference type="GO" id="GO:0004526">
    <property type="term" value="F:ribonuclease P activity"/>
    <property type="evidence" value="ECO:0007669"/>
    <property type="project" value="TreeGrafter"/>
</dbReference>
<reference evidence="3" key="1">
    <citation type="submission" date="2016-03" db="EMBL/GenBank/DDBJ databases">
        <authorList>
            <person name="Devillers Hugo."/>
        </authorList>
    </citation>
    <scope>NUCLEOTIDE SEQUENCE [LARGE SCALE GENOMIC DNA]</scope>
</reference>
<dbReference type="GO" id="GO:0000294">
    <property type="term" value="P:nuclear-transcribed mRNA catabolic process, RNase MRP-dependent"/>
    <property type="evidence" value="ECO:0007669"/>
    <property type="project" value="TreeGrafter"/>
</dbReference>
<dbReference type="Pfam" id="PF20976">
    <property type="entry name" value="Pop8"/>
    <property type="match status" value="1"/>
</dbReference>
<name>A0A1G4J1L6_9SACH</name>
<dbReference type="InterPro" id="IPR049128">
    <property type="entry name" value="Pop8-like_dom"/>
</dbReference>
<evidence type="ECO:0000259" key="1">
    <source>
        <dbReference type="Pfam" id="PF20976"/>
    </source>
</evidence>
<dbReference type="GO" id="GO:0000172">
    <property type="term" value="C:ribonuclease MRP complex"/>
    <property type="evidence" value="ECO:0007669"/>
    <property type="project" value="InterPro"/>
</dbReference>
<feature type="domain" description="Ribonucleases P/MRP subunit Pop8-like" evidence="1">
    <location>
        <begin position="1"/>
        <end position="53"/>
    </location>
</feature>
<evidence type="ECO:0000313" key="2">
    <source>
        <dbReference type="EMBL" id="SCU83508.1"/>
    </source>
</evidence>
<protein>
    <submittedName>
        <fullName evidence="2">LAME_0C05424g1_1</fullName>
    </submittedName>
</protein>
<dbReference type="EMBL" id="LT598479">
    <property type="protein sequence ID" value="SCU83508.1"/>
    <property type="molecule type" value="Genomic_DNA"/>
</dbReference>
<dbReference type="GO" id="GO:0034965">
    <property type="term" value="P:intronic box C/D snoRNA processing"/>
    <property type="evidence" value="ECO:0007669"/>
    <property type="project" value="TreeGrafter"/>
</dbReference>